<protein>
    <submittedName>
        <fullName evidence="14">Dihydrolipoamide dehydrogenase of branched-chain alpha-keto acid dehydrogenase</fullName>
    </submittedName>
</protein>
<evidence type="ECO:0000313" key="14">
    <source>
        <dbReference type="EMBL" id="PTQ57131.1"/>
    </source>
</evidence>
<dbReference type="Proteomes" id="UP000244338">
    <property type="component" value="Unassembled WGS sequence"/>
</dbReference>
<evidence type="ECO:0000256" key="4">
    <source>
        <dbReference type="ARBA" id="ARBA00023002"/>
    </source>
</evidence>
<comment type="similarity">
    <text evidence="1 11">Belongs to the class-I pyridine nucleotide-disulfide oxidoreductase family.</text>
</comment>
<feature type="binding site" evidence="9">
    <location>
        <position position="315"/>
    </location>
    <ligand>
        <name>NAD(+)</name>
        <dbReference type="ChEBI" id="CHEBI:57540"/>
    </ligand>
</feature>
<dbReference type="PANTHER" id="PTHR22912">
    <property type="entry name" value="DISULFIDE OXIDOREDUCTASE"/>
    <property type="match status" value="1"/>
</dbReference>
<evidence type="ECO:0000259" key="12">
    <source>
        <dbReference type="Pfam" id="PF02852"/>
    </source>
</evidence>
<organism evidence="14 15">
    <name type="scientific">Candidatus Carbonibacillus altaicus</name>
    <dbReference type="NCBI Taxonomy" id="2163959"/>
    <lineage>
        <taxon>Bacteria</taxon>
        <taxon>Bacillati</taxon>
        <taxon>Bacillota</taxon>
        <taxon>Bacilli</taxon>
        <taxon>Bacillales</taxon>
        <taxon>Candidatus Carbonibacillus</taxon>
    </lineage>
</organism>
<feature type="domain" description="Pyridine nucleotide-disulphide oxidoreductase dimerisation" evidence="12">
    <location>
        <begin position="390"/>
        <end position="498"/>
    </location>
</feature>
<evidence type="ECO:0000256" key="8">
    <source>
        <dbReference type="PIRSR" id="PIRSR000350-2"/>
    </source>
</evidence>
<keyword evidence="3 9" id="KW-0274">FAD</keyword>
<dbReference type="Pfam" id="PF07992">
    <property type="entry name" value="Pyr_redox_2"/>
    <property type="match status" value="1"/>
</dbReference>
<dbReference type="Pfam" id="PF02852">
    <property type="entry name" value="Pyr_redox_dim"/>
    <property type="match status" value="1"/>
</dbReference>
<keyword evidence="6" id="KW-1015">Disulfide bond</keyword>
<feature type="domain" description="FAD/NAD(P)-binding" evidence="13">
    <location>
        <begin position="5"/>
        <end position="370"/>
    </location>
</feature>
<dbReference type="PIRSF" id="PIRSF000350">
    <property type="entry name" value="Mercury_reductase_MerA"/>
    <property type="match status" value="1"/>
</dbReference>
<gene>
    <name evidence="14" type="ORF">BSOLF_2163</name>
</gene>
<dbReference type="InterPro" id="IPR016156">
    <property type="entry name" value="FAD/NAD-linked_Rdtase_dimer_sf"/>
</dbReference>
<dbReference type="PANTHER" id="PTHR22912:SF217">
    <property type="entry name" value="DIHYDROLIPOYL DEHYDROGENASE"/>
    <property type="match status" value="1"/>
</dbReference>
<dbReference type="InterPro" id="IPR036188">
    <property type="entry name" value="FAD/NAD-bd_sf"/>
</dbReference>
<keyword evidence="7 11" id="KW-0676">Redox-active center</keyword>
<keyword evidence="5 9" id="KW-0520">NAD</keyword>
<evidence type="ECO:0000256" key="10">
    <source>
        <dbReference type="PIRSR" id="PIRSR000350-4"/>
    </source>
</evidence>
<dbReference type="InterPro" id="IPR001100">
    <property type="entry name" value="Pyr_nuc-diS_OxRdtase"/>
</dbReference>
<evidence type="ECO:0000256" key="2">
    <source>
        <dbReference type="ARBA" id="ARBA00022630"/>
    </source>
</evidence>
<dbReference type="SUPFAM" id="SSF55424">
    <property type="entry name" value="FAD/NAD-linked reductases, dimerisation (C-terminal) domain"/>
    <property type="match status" value="1"/>
</dbReference>
<dbReference type="InterPro" id="IPR012999">
    <property type="entry name" value="Pyr_OxRdtase_I_AS"/>
</dbReference>
<dbReference type="InterPro" id="IPR023753">
    <property type="entry name" value="FAD/NAD-binding_dom"/>
</dbReference>
<dbReference type="PRINTS" id="PR00411">
    <property type="entry name" value="PNDRDTASEI"/>
</dbReference>
<reference evidence="15" key="1">
    <citation type="journal article" date="2018" name="Sci. Rep.">
        <title>Lignite coal burning seam in the remote Altai Mountains harbors a hydrogen-driven thermophilic microbial community.</title>
        <authorList>
            <person name="Kadnikov V.V."/>
            <person name="Mardanov A.V."/>
            <person name="Ivasenko D.A."/>
            <person name="Antsiferov D.V."/>
            <person name="Beletsky A.V."/>
            <person name="Karnachuk O.V."/>
            <person name="Ravin N.V."/>
        </authorList>
    </citation>
    <scope>NUCLEOTIDE SEQUENCE [LARGE SCALE GENOMIC DNA]</scope>
</reference>
<dbReference type="PROSITE" id="PS00076">
    <property type="entry name" value="PYRIDINE_REDOX_1"/>
    <property type="match status" value="1"/>
</dbReference>
<dbReference type="PRINTS" id="PR00368">
    <property type="entry name" value="FADPNR"/>
</dbReference>
<dbReference type="AlphaFoldDB" id="A0A2R6Y388"/>
<evidence type="ECO:0000256" key="3">
    <source>
        <dbReference type="ARBA" id="ARBA00022827"/>
    </source>
</evidence>
<comment type="cofactor">
    <cofactor evidence="9">
        <name>FAD</name>
        <dbReference type="ChEBI" id="CHEBI:57692"/>
    </cofactor>
    <text evidence="9">Binds 1 FAD per subunit.</text>
</comment>
<feature type="binding site" evidence="9">
    <location>
        <begin position="361"/>
        <end position="364"/>
    </location>
    <ligand>
        <name>FAD</name>
        <dbReference type="ChEBI" id="CHEBI:57692"/>
    </ligand>
</feature>
<keyword evidence="2 11" id="KW-0285">Flavoprotein</keyword>
<evidence type="ECO:0000256" key="1">
    <source>
        <dbReference type="ARBA" id="ARBA00007532"/>
    </source>
</evidence>
<evidence type="ECO:0000259" key="13">
    <source>
        <dbReference type="Pfam" id="PF07992"/>
    </source>
</evidence>
<dbReference type="GO" id="GO:0004148">
    <property type="term" value="F:dihydrolipoyl dehydrogenase (NADH) activity"/>
    <property type="evidence" value="ECO:0007669"/>
    <property type="project" value="TreeGrafter"/>
</dbReference>
<feature type="binding site" evidence="9">
    <location>
        <begin position="193"/>
        <end position="200"/>
    </location>
    <ligand>
        <name>NAD(+)</name>
        <dbReference type="ChEBI" id="CHEBI:57540"/>
    </ligand>
</feature>
<dbReference type="GO" id="GO:0006103">
    <property type="term" value="P:2-oxoglutarate metabolic process"/>
    <property type="evidence" value="ECO:0007669"/>
    <property type="project" value="TreeGrafter"/>
</dbReference>
<dbReference type="EMBL" id="PEBX01000012">
    <property type="protein sequence ID" value="PTQ57131.1"/>
    <property type="molecule type" value="Genomic_DNA"/>
</dbReference>
<keyword evidence="9" id="KW-0547">Nucleotide-binding</keyword>
<accession>A0A2R6Y388</accession>
<comment type="caution">
    <text evidence="14">The sequence shown here is derived from an EMBL/GenBank/DDBJ whole genome shotgun (WGS) entry which is preliminary data.</text>
</comment>
<dbReference type="InterPro" id="IPR050151">
    <property type="entry name" value="Class-I_Pyr_Nuc-Dis_Oxidored"/>
</dbReference>
<feature type="binding site" evidence="9">
    <location>
        <position position="355"/>
    </location>
    <ligand>
        <name>FAD</name>
        <dbReference type="ChEBI" id="CHEBI:57692"/>
    </ligand>
</feature>
<dbReference type="SUPFAM" id="SSF51905">
    <property type="entry name" value="FAD/NAD(P)-binding domain"/>
    <property type="match status" value="2"/>
</dbReference>
<evidence type="ECO:0000256" key="6">
    <source>
        <dbReference type="ARBA" id="ARBA00023157"/>
    </source>
</evidence>
<name>A0A2R6Y388_9BACL</name>
<dbReference type="Gene3D" id="3.50.50.60">
    <property type="entry name" value="FAD/NAD(P)-binding domain"/>
    <property type="match status" value="2"/>
</dbReference>
<feature type="active site" description="Proton acceptor" evidence="8">
    <location>
        <position position="488"/>
    </location>
</feature>
<evidence type="ECO:0000256" key="7">
    <source>
        <dbReference type="ARBA" id="ARBA00023284"/>
    </source>
</evidence>
<dbReference type="GO" id="GO:0050660">
    <property type="term" value="F:flavin adenine dinucleotide binding"/>
    <property type="evidence" value="ECO:0007669"/>
    <property type="project" value="TreeGrafter"/>
</dbReference>
<sequence>MSQTYDIVFLGGGPAGYVGALFAQKLGLKVAIVDRDGLGGTCLHRGCIPSKSLLKSAEMYREHHRGRDFGVESEGVRFHWDVALKRAHEVIETLERGIQFLMKKGAIDVYSGHGRLLGPSIFAPQAGTISVIPAREAASGLSEGELISGTHVVLATGSRPRSLPGLTPDGRRIFDSDSLWKMETLPKSVVILGGGVIGVEWASLFHDLGVEVTVVEMTDRLLPGEDEEISRELMRLYKKKGIRLYLGYELDRERLHVTDHGVDVVLRPRRYNTSDRNWHGEEGARTDREVASAHTDASGPLETTLTVEALIVSVGRVPNIEDIGLENTRIRTKDGAIVVNDTYQTDEAHIYAVGDVIGGLMLAHLASREAIEAVLHMTGKGGQRVDPKLVPKATYSYPEVASMGWTEQDARQAGYAVGVAKMPYRAIGKALIEGEHDGFLKLVYDRDSEDVLGVHIIGVRATELIGEASLARFMEMSPWELTRVIHPHPTLSELLGEAAFIAEGTGVHSGA</sequence>
<feature type="binding site" evidence="9">
    <location>
        <position position="114"/>
    </location>
    <ligand>
        <name>FAD</name>
        <dbReference type="ChEBI" id="CHEBI:57692"/>
    </ligand>
</feature>
<evidence type="ECO:0000256" key="9">
    <source>
        <dbReference type="PIRSR" id="PIRSR000350-3"/>
    </source>
</evidence>
<dbReference type="FunFam" id="3.30.390.30:FF:000001">
    <property type="entry name" value="Dihydrolipoyl dehydrogenase"/>
    <property type="match status" value="1"/>
</dbReference>
<keyword evidence="4 11" id="KW-0560">Oxidoreductase</keyword>
<feature type="binding site" evidence="9">
    <location>
        <begin position="156"/>
        <end position="158"/>
    </location>
    <ligand>
        <name>FAD</name>
        <dbReference type="ChEBI" id="CHEBI:57692"/>
    </ligand>
</feature>
<feature type="disulfide bond" description="Redox-active" evidence="10">
    <location>
        <begin position="42"/>
        <end position="47"/>
    </location>
</feature>
<feature type="binding site" evidence="9">
    <location>
        <position position="51"/>
    </location>
    <ligand>
        <name>FAD</name>
        <dbReference type="ChEBI" id="CHEBI:57692"/>
    </ligand>
</feature>
<evidence type="ECO:0000256" key="11">
    <source>
        <dbReference type="RuleBase" id="RU003691"/>
    </source>
</evidence>
<evidence type="ECO:0000256" key="5">
    <source>
        <dbReference type="ARBA" id="ARBA00023027"/>
    </source>
</evidence>
<feature type="binding site" evidence="9">
    <location>
        <position position="216"/>
    </location>
    <ligand>
        <name>NAD(+)</name>
        <dbReference type="ChEBI" id="CHEBI:57540"/>
    </ligand>
</feature>
<dbReference type="Gene3D" id="3.30.390.30">
    <property type="match status" value="1"/>
</dbReference>
<evidence type="ECO:0000313" key="15">
    <source>
        <dbReference type="Proteomes" id="UP000244338"/>
    </source>
</evidence>
<proteinExistence type="inferred from homology"/>
<dbReference type="InterPro" id="IPR004099">
    <property type="entry name" value="Pyr_nucl-diS_OxRdtase_dimer"/>
</dbReference>